<keyword evidence="10" id="KW-1185">Reference proteome</keyword>
<organism evidence="9 10">
    <name type="scientific">Shimia abyssi</name>
    <dbReference type="NCBI Taxonomy" id="1662395"/>
    <lineage>
        <taxon>Bacteria</taxon>
        <taxon>Pseudomonadati</taxon>
        <taxon>Pseudomonadota</taxon>
        <taxon>Alphaproteobacteria</taxon>
        <taxon>Rhodobacterales</taxon>
        <taxon>Roseobacteraceae</taxon>
    </lineage>
</organism>
<gene>
    <name evidence="9" type="ORF">CLV88_11752</name>
</gene>
<keyword evidence="7" id="KW-0997">Cell inner membrane</keyword>
<dbReference type="GO" id="GO:0022857">
    <property type="term" value="F:transmembrane transporter activity"/>
    <property type="evidence" value="ECO:0007669"/>
    <property type="project" value="UniProtKB-UniRule"/>
</dbReference>
<keyword evidence="5 7" id="KW-1133">Transmembrane helix</keyword>
<dbReference type="GO" id="GO:0005886">
    <property type="term" value="C:plasma membrane"/>
    <property type="evidence" value="ECO:0007669"/>
    <property type="project" value="UniProtKB-SubCell"/>
</dbReference>
<dbReference type="Proteomes" id="UP000240418">
    <property type="component" value="Unassembled WGS sequence"/>
</dbReference>
<dbReference type="EMBL" id="PYGJ01000017">
    <property type="protein sequence ID" value="PSL17489.1"/>
    <property type="molecule type" value="Genomic_DNA"/>
</dbReference>
<dbReference type="Pfam" id="PF04290">
    <property type="entry name" value="DctQ"/>
    <property type="match status" value="1"/>
</dbReference>
<evidence type="ECO:0000313" key="9">
    <source>
        <dbReference type="EMBL" id="PSL17489.1"/>
    </source>
</evidence>
<feature type="transmembrane region" description="Helical" evidence="7">
    <location>
        <begin position="140"/>
        <end position="163"/>
    </location>
</feature>
<comment type="function">
    <text evidence="7">Part of the tripartite ATP-independent periplasmic (TRAP) transport system.</text>
</comment>
<comment type="similarity">
    <text evidence="7">Belongs to the TRAP transporter small permease family.</text>
</comment>
<evidence type="ECO:0000256" key="6">
    <source>
        <dbReference type="ARBA" id="ARBA00023136"/>
    </source>
</evidence>
<dbReference type="AlphaFoldDB" id="A0A2P8F704"/>
<keyword evidence="2 7" id="KW-0813">Transport</keyword>
<feature type="domain" description="Tripartite ATP-independent periplasmic transporters DctQ component" evidence="8">
    <location>
        <begin position="30"/>
        <end position="163"/>
    </location>
</feature>
<feature type="transmembrane region" description="Helical" evidence="7">
    <location>
        <begin position="99"/>
        <end position="120"/>
    </location>
</feature>
<feature type="transmembrane region" description="Helical" evidence="7">
    <location>
        <begin position="48"/>
        <end position="67"/>
    </location>
</feature>
<evidence type="ECO:0000256" key="2">
    <source>
        <dbReference type="ARBA" id="ARBA00022448"/>
    </source>
</evidence>
<evidence type="ECO:0000259" key="8">
    <source>
        <dbReference type="Pfam" id="PF04290"/>
    </source>
</evidence>
<evidence type="ECO:0000256" key="1">
    <source>
        <dbReference type="ARBA" id="ARBA00004651"/>
    </source>
</evidence>
<evidence type="ECO:0000256" key="5">
    <source>
        <dbReference type="ARBA" id="ARBA00022989"/>
    </source>
</evidence>
<accession>A0A2P8F704</accession>
<keyword evidence="3" id="KW-1003">Cell membrane</keyword>
<feature type="transmembrane region" description="Helical" evidence="7">
    <location>
        <begin position="12"/>
        <end position="36"/>
    </location>
</feature>
<keyword evidence="4 7" id="KW-0812">Transmembrane</keyword>
<sequence>MKKLLSGLSKTGNGIAIGANAVGTLVVLGLVAIVNFDVVARGVFNSPFLGAVEVVQFSMVLIVFLQLPDVVRVNRLTRSDGFLVVIGGKYPRFAAGLRHVIDTVSAVFMALIAVTIWPEFVDMLETKDYFGVPGVFTAPWWPIKLTIFLSALLCTIIFALKVLAPAEKPELIRVPEHEDET</sequence>
<dbReference type="RefSeq" id="WP_106609997.1">
    <property type="nucleotide sequence ID" value="NZ_PYGJ01000017.1"/>
</dbReference>
<comment type="caution">
    <text evidence="9">The sequence shown here is derived from an EMBL/GenBank/DDBJ whole genome shotgun (WGS) entry which is preliminary data.</text>
</comment>
<name>A0A2P8F704_9RHOB</name>
<comment type="subunit">
    <text evidence="7">The complex comprises the extracytoplasmic solute receptor protein and the two transmembrane proteins.</text>
</comment>
<dbReference type="InterPro" id="IPR055348">
    <property type="entry name" value="DctQ"/>
</dbReference>
<evidence type="ECO:0000256" key="3">
    <source>
        <dbReference type="ARBA" id="ARBA00022475"/>
    </source>
</evidence>
<evidence type="ECO:0000313" key="10">
    <source>
        <dbReference type="Proteomes" id="UP000240418"/>
    </source>
</evidence>
<keyword evidence="6 7" id="KW-0472">Membrane</keyword>
<reference evidence="9 10" key="1">
    <citation type="submission" date="2018-03" db="EMBL/GenBank/DDBJ databases">
        <title>Genomic Encyclopedia of Archaeal and Bacterial Type Strains, Phase II (KMG-II): from individual species to whole genera.</title>
        <authorList>
            <person name="Goeker M."/>
        </authorList>
    </citation>
    <scope>NUCLEOTIDE SEQUENCE [LARGE SCALE GENOMIC DNA]</scope>
    <source>
        <strain evidence="9 10">DSM 100673</strain>
    </source>
</reference>
<comment type="subcellular location">
    <subcellularLocation>
        <location evidence="7">Cell inner membrane</location>
        <topology evidence="7">Multi-pass membrane protein</topology>
    </subcellularLocation>
    <subcellularLocation>
        <location evidence="1">Cell membrane</location>
        <topology evidence="1">Multi-pass membrane protein</topology>
    </subcellularLocation>
</comment>
<protein>
    <recommendedName>
        <fullName evidence="7">TRAP transporter small permease protein</fullName>
    </recommendedName>
</protein>
<evidence type="ECO:0000256" key="7">
    <source>
        <dbReference type="RuleBase" id="RU369079"/>
    </source>
</evidence>
<evidence type="ECO:0000256" key="4">
    <source>
        <dbReference type="ARBA" id="ARBA00022692"/>
    </source>
</evidence>
<proteinExistence type="inferred from homology"/>
<dbReference type="OrthoDB" id="4250245at2"/>